<dbReference type="SUPFAM" id="SSF52833">
    <property type="entry name" value="Thioredoxin-like"/>
    <property type="match status" value="1"/>
</dbReference>
<accession>A0A4Y2X645</accession>
<dbReference type="InterPro" id="IPR036249">
    <property type="entry name" value="Thioredoxin-like_sf"/>
</dbReference>
<dbReference type="Gene3D" id="3.40.30.10">
    <property type="entry name" value="Glutaredoxin"/>
    <property type="match status" value="1"/>
</dbReference>
<keyword evidence="3" id="KW-1185">Reference proteome</keyword>
<evidence type="ECO:0000313" key="1">
    <source>
        <dbReference type="EMBL" id="GBO45125.1"/>
    </source>
</evidence>
<dbReference type="OrthoDB" id="10264505at2759"/>
<reference evidence="2 3" key="1">
    <citation type="journal article" date="2019" name="Sci. Rep.">
        <title>Orb-weaving spider Araneus ventricosus genome elucidates the spidroin gene catalogue.</title>
        <authorList>
            <person name="Kono N."/>
            <person name="Nakamura H."/>
            <person name="Ohtoshi R."/>
            <person name="Moran D.A.P."/>
            <person name="Shinohara A."/>
            <person name="Yoshida Y."/>
            <person name="Fujiwara M."/>
            <person name="Mori M."/>
            <person name="Tomita M."/>
            <person name="Arakawa K."/>
        </authorList>
    </citation>
    <scope>NUCLEOTIDE SEQUENCE [LARGE SCALE GENOMIC DNA]</scope>
</reference>
<dbReference type="EMBL" id="BGPR01072244">
    <property type="protein sequence ID" value="GBO45205.1"/>
    <property type="molecule type" value="Genomic_DNA"/>
</dbReference>
<dbReference type="EMBL" id="BGPR01072148">
    <property type="protein sequence ID" value="GBO45125.1"/>
    <property type="molecule type" value="Genomic_DNA"/>
</dbReference>
<name>A0A4Y2X645_ARAVE</name>
<sequence>MQCVVQEKGGHIRIGDVKDEDEVLEWLITQLTKDEIEDVTEKMLLYLVDSSPNLAALFYDEEASVSELVLKELENIDDELQEQGIPFVKISDYSLAKQFGLNDELPILVYFENKIPSVYEGESSIVRFYVVVAAAYPNLV</sequence>
<evidence type="ECO:0000313" key="2">
    <source>
        <dbReference type="EMBL" id="GBO45205.1"/>
    </source>
</evidence>
<comment type="caution">
    <text evidence="2">The sequence shown here is derived from an EMBL/GenBank/DDBJ whole genome shotgun (WGS) entry which is preliminary data.</text>
</comment>
<dbReference type="PANTHER" id="PTHR19991:SF3">
    <property type="entry name" value="LETHAL (2) 01289, ISOFORM F"/>
    <property type="match status" value="1"/>
</dbReference>
<evidence type="ECO:0000313" key="3">
    <source>
        <dbReference type="Proteomes" id="UP000499080"/>
    </source>
</evidence>
<organism evidence="2 3">
    <name type="scientific">Araneus ventricosus</name>
    <name type="common">Orbweaver spider</name>
    <name type="synonym">Epeira ventricosa</name>
    <dbReference type="NCBI Taxonomy" id="182803"/>
    <lineage>
        <taxon>Eukaryota</taxon>
        <taxon>Metazoa</taxon>
        <taxon>Ecdysozoa</taxon>
        <taxon>Arthropoda</taxon>
        <taxon>Chelicerata</taxon>
        <taxon>Arachnida</taxon>
        <taxon>Araneae</taxon>
        <taxon>Araneomorphae</taxon>
        <taxon>Entelegynae</taxon>
        <taxon>Araneoidea</taxon>
        <taxon>Araneidae</taxon>
        <taxon>Araneus</taxon>
    </lineage>
</organism>
<proteinExistence type="predicted"/>
<dbReference type="Proteomes" id="UP000499080">
    <property type="component" value="Unassembled WGS sequence"/>
</dbReference>
<dbReference type="PANTHER" id="PTHR19991">
    <property type="entry name" value="L 2 01289"/>
    <property type="match status" value="1"/>
</dbReference>
<protein>
    <submittedName>
        <fullName evidence="2">Uncharacterized protein</fullName>
    </submittedName>
</protein>
<dbReference type="AlphaFoldDB" id="A0A4Y2X645"/>
<gene>
    <name evidence="2" type="ORF">AVEN_238655_1</name>
    <name evidence="1" type="ORF">AVEN_44471_1</name>
</gene>